<proteinExistence type="predicted"/>
<dbReference type="RefSeq" id="WP_146785361.1">
    <property type="nucleotide sequence ID" value="NZ_VOLT01000003.1"/>
</dbReference>
<evidence type="ECO:0000256" key="1">
    <source>
        <dbReference type="SAM" id="MobiDB-lite"/>
    </source>
</evidence>
<name>A0A5C6QLB0_9GAMM</name>
<organism evidence="2 3">
    <name type="scientific">Colwellia demingiae</name>
    <dbReference type="NCBI Taxonomy" id="89401"/>
    <lineage>
        <taxon>Bacteria</taxon>
        <taxon>Pseudomonadati</taxon>
        <taxon>Pseudomonadota</taxon>
        <taxon>Gammaproteobacteria</taxon>
        <taxon>Alteromonadales</taxon>
        <taxon>Colwelliaceae</taxon>
        <taxon>Colwellia</taxon>
    </lineage>
</organism>
<accession>A0A5C6QLB0</accession>
<evidence type="ECO:0000313" key="3">
    <source>
        <dbReference type="Proteomes" id="UP000321822"/>
    </source>
</evidence>
<protein>
    <submittedName>
        <fullName evidence="2">Uncharacterized protein</fullName>
    </submittedName>
</protein>
<keyword evidence="3" id="KW-1185">Reference proteome</keyword>
<sequence>MSEPISEKESETLSRCIKIDDWIFEIKMVRAIRVEEYGQPYTAIANINLNGDNAYVDGLMTNSDVDLAREDFNTIKEYFQRLGVKQVQFDRYKNQQSTAHSHDVSSTEAKPQPLQLVSVG</sequence>
<dbReference type="Proteomes" id="UP000321822">
    <property type="component" value="Unassembled WGS sequence"/>
</dbReference>
<dbReference type="AlphaFoldDB" id="A0A5C6QLB0"/>
<dbReference type="EMBL" id="VOLT01000003">
    <property type="protein sequence ID" value="TWX69631.1"/>
    <property type="molecule type" value="Genomic_DNA"/>
</dbReference>
<gene>
    <name evidence="2" type="ORF">ESZ36_06660</name>
</gene>
<evidence type="ECO:0000313" key="2">
    <source>
        <dbReference type="EMBL" id="TWX69631.1"/>
    </source>
</evidence>
<reference evidence="2 3" key="1">
    <citation type="submission" date="2019-07" db="EMBL/GenBank/DDBJ databases">
        <title>Genomes of sea-ice associated Colwellia species.</title>
        <authorList>
            <person name="Bowman J.P."/>
        </authorList>
    </citation>
    <scope>NUCLEOTIDE SEQUENCE [LARGE SCALE GENOMIC DNA]</scope>
    <source>
        <strain evidence="2 3">ACAM 459</strain>
    </source>
</reference>
<feature type="region of interest" description="Disordered" evidence="1">
    <location>
        <begin position="93"/>
        <end position="120"/>
    </location>
</feature>
<comment type="caution">
    <text evidence="2">The sequence shown here is derived from an EMBL/GenBank/DDBJ whole genome shotgun (WGS) entry which is preliminary data.</text>
</comment>
<dbReference type="OrthoDB" id="6385903at2"/>